<organism evidence="5 6">
    <name type="scientific">candidate division WS6 bacterium 34_10</name>
    <dbReference type="NCBI Taxonomy" id="1641389"/>
    <lineage>
        <taxon>Bacteria</taxon>
        <taxon>Candidatus Dojkabacteria</taxon>
    </lineage>
</organism>
<dbReference type="Gene3D" id="2.40.100.10">
    <property type="entry name" value="Cyclophilin-like"/>
    <property type="match status" value="1"/>
</dbReference>
<comment type="function">
    <text evidence="3">PPIases accelerate the folding of proteins. It catalyzes the cis-trans isomerization of proline imidic peptide bonds in oligopeptides.</text>
</comment>
<dbReference type="PANTHER" id="PTHR45625">
    <property type="entry name" value="PEPTIDYL-PROLYL CIS-TRANS ISOMERASE-RELATED"/>
    <property type="match status" value="1"/>
</dbReference>
<dbReference type="AlphaFoldDB" id="A0A101HJ33"/>
<dbReference type="PATRIC" id="fig|1641389.3.peg.1174"/>
<dbReference type="Pfam" id="PF00160">
    <property type="entry name" value="Pro_isomerase"/>
    <property type="match status" value="1"/>
</dbReference>
<dbReference type="Proteomes" id="UP000053904">
    <property type="component" value="Unassembled WGS sequence"/>
</dbReference>
<comment type="similarity">
    <text evidence="3">Belongs to the cyclophilin-type PPIase family.</text>
</comment>
<dbReference type="GO" id="GO:0003755">
    <property type="term" value="F:peptidyl-prolyl cis-trans isomerase activity"/>
    <property type="evidence" value="ECO:0007669"/>
    <property type="project" value="UniProtKB-UniRule"/>
</dbReference>
<evidence type="ECO:0000256" key="3">
    <source>
        <dbReference type="RuleBase" id="RU363019"/>
    </source>
</evidence>
<proteinExistence type="inferred from homology"/>
<dbReference type="CDD" id="cd00317">
    <property type="entry name" value="cyclophilin"/>
    <property type="match status" value="1"/>
</dbReference>
<dbReference type="PROSITE" id="PS50072">
    <property type="entry name" value="CSA_PPIASE_2"/>
    <property type="match status" value="1"/>
</dbReference>
<evidence type="ECO:0000313" key="6">
    <source>
        <dbReference type="Proteomes" id="UP000053904"/>
    </source>
</evidence>
<dbReference type="EMBL" id="LGGO01000006">
    <property type="protein sequence ID" value="KUK77780.1"/>
    <property type="molecule type" value="Genomic_DNA"/>
</dbReference>
<sequence length="220" mass="23979">MSVVGDSLKDNKKILLLAFGLLTVAILGLTLTNKGITMPEESLVQNKTPKTYSQPQQVLQEGINYGAVIKTSMGDIEVDLFENETPTTVNSFLFLTKEKFYDGLTFHRVIKDFVIQGGDPEGTGKGGPGYQIPDEITERKYKTYTLGMANAGPNTNGSQFFITTGTIPAESIEALNGNYTIFGEVTKGFAIVDSIERVETDSTDKPINPVVIDSIQIIEN</sequence>
<name>A0A101HJ33_9BACT</name>
<dbReference type="InterPro" id="IPR020892">
    <property type="entry name" value="Cyclophilin-type_PPIase_CS"/>
</dbReference>
<feature type="domain" description="PPIase cyclophilin-type" evidence="4">
    <location>
        <begin position="71"/>
        <end position="217"/>
    </location>
</feature>
<dbReference type="InterPro" id="IPR044666">
    <property type="entry name" value="Cyclophilin_A-like"/>
</dbReference>
<dbReference type="PRINTS" id="PR00153">
    <property type="entry name" value="CSAPPISMRASE"/>
</dbReference>
<dbReference type="InterPro" id="IPR029000">
    <property type="entry name" value="Cyclophilin-like_dom_sf"/>
</dbReference>
<protein>
    <recommendedName>
        <fullName evidence="3">Peptidyl-prolyl cis-trans isomerase</fullName>
        <shortName evidence="3">PPIase</shortName>
        <ecNumber evidence="3">5.2.1.8</ecNumber>
    </recommendedName>
</protein>
<accession>A0A101HJ33</accession>
<dbReference type="PROSITE" id="PS00170">
    <property type="entry name" value="CSA_PPIASE_1"/>
    <property type="match status" value="1"/>
</dbReference>
<keyword evidence="1 3" id="KW-0697">Rotamase</keyword>
<evidence type="ECO:0000256" key="2">
    <source>
        <dbReference type="ARBA" id="ARBA00023235"/>
    </source>
</evidence>
<dbReference type="SUPFAM" id="SSF50891">
    <property type="entry name" value="Cyclophilin-like"/>
    <property type="match status" value="1"/>
</dbReference>
<dbReference type="PANTHER" id="PTHR45625:SF4">
    <property type="entry name" value="PEPTIDYLPROLYL ISOMERASE DOMAIN AND WD REPEAT-CONTAINING PROTEIN 1"/>
    <property type="match status" value="1"/>
</dbReference>
<gene>
    <name evidence="5" type="ORF">XD93_0098</name>
</gene>
<evidence type="ECO:0000259" key="4">
    <source>
        <dbReference type="PROSITE" id="PS50072"/>
    </source>
</evidence>
<evidence type="ECO:0000313" key="5">
    <source>
        <dbReference type="EMBL" id="KUK77780.1"/>
    </source>
</evidence>
<dbReference type="EC" id="5.2.1.8" evidence="3"/>
<dbReference type="GO" id="GO:0006457">
    <property type="term" value="P:protein folding"/>
    <property type="evidence" value="ECO:0007669"/>
    <property type="project" value="InterPro"/>
</dbReference>
<comment type="caution">
    <text evidence="5">The sequence shown here is derived from an EMBL/GenBank/DDBJ whole genome shotgun (WGS) entry which is preliminary data.</text>
</comment>
<evidence type="ECO:0000256" key="1">
    <source>
        <dbReference type="ARBA" id="ARBA00023110"/>
    </source>
</evidence>
<keyword evidence="2 3" id="KW-0413">Isomerase</keyword>
<reference evidence="6" key="1">
    <citation type="journal article" date="2015" name="MBio">
        <title>Genome-Resolved Metagenomic Analysis Reveals Roles for Candidate Phyla and Other Microbial Community Members in Biogeochemical Transformations in Oil Reservoirs.</title>
        <authorList>
            <person name="Hu P."/>
            <person name="Tom L."/>
            <person name="Singh A."/>
            <person name="Thomas B.C."/>
            <person name="Baker B.J."/>
            <person name="Piceno Y.M."/>
            <person name="Andersen G.L."/>
            <person name="Banfield J.F."/>
        </authorList>
    </citation>
    <scope>NUCLEOTIDE SEQUENCE [LARGE SCALE GENOMIC DNA]</scope>
</reference>
<comment type="catalytic activity">
    <reaction evidence="3">
        <text>[protein]-peptidylproline (omega=180) = [protein]-peptidylproline (omega=0)</text>
        <dbReference type="Rhea" id="RHEA:16237"/>
        <dbReference type="Rhea" id="RHEA-COMP:10747"/>
        <dbReference type="Rhea" id="RHEA-COMP:10748"/>
        <dbReference type="ChEBI" id="CHEBI:83833"/>
        <dbReference type="ChEBI" id="CHEBI:83834"/>
        <dbReference type="EC" id="5.2.1.8"/>
    </reaction>
</comment>
<dbReference type="InterPro" id="IPR002130">
    <property type="entry name" value="Cyclophilin-type_PPIase_dom"/>
</dbReference>